<comment type="caution">
    <text evidence="2">The sequence shown here is derived from an EMBL/GenBank/DDBJ whole genome shotgun (WGS) entry which is preliminary data.</text>
</comment>
<evidence type="ECO:0000256" key="1">
    <source>
        <dbReference type="SAM" id="MobiDB-lite"/>
    </source>
</evidence>
<evidence type="ECO:0000313" key="3">
    <source>
        <dbReference type="Proteomes" id="UP000197138"/>
    </source>
</evidence>
<dbReference type="Proteomes" id="UP000197138">
    <property type="component" value="Unassembled WGS sequence"/>
</dbReference>
<protein>
    <submittedName>
        <fullName evidence="2">Uncharacterized protein</fullName>
    </submittedName>
</protein>
<organism evidence="2 3">
    <name type="scientific">Punica granatum</name>
    <name type="common">Pomegranate</name>
    <dbReference type="NCBI Taxonomy" id="22663"/>
    <lineage>
        <taxon>Eukaryota</taxon>
        <taxon>Viridiplantae</taxon>
        <taxon>Streptophyta</taxon>
        <taxon>Embryophyta</taxon>
        <taxon>Tracheophyta</taxon>
        <taxon>Spermatophyta</taxon>
        <taxon>Magnoliopsida</taxon>
        <taxon>eudicotyledons</taxon>
        <taxon>Gunneridae</taxon>
        <taxon>Pentapetalae</taxon>
        <taxon>rosids</taxon>
        <taxon>malvids</taxon>
        <taxon>Myrtales</taxon>
        <taxon>Lythraceae</taxon>
        <taxon>Punica</taxon>
    </lineage>
</organism>
<sequence length="59" mass="6334">MGLGPTEDQRLGLGPGGDLTMGLDPTEDERLGLGHVGDRTLGLGKRKINGWNSAKWEIF</sequence>
<proteinExistence type="predicted"/>
<gene>
    <name evidence="2" type="ORF">CDL15_Pgr002599</name>
</gene>
<reference evidence="3" key="1">
    <citation type="journal article" date="2017" name="Plant J.">
        <title>The pomegranate (Punica granatum L.) genome and the genomics of punicalagin biosynthesis.</title>
        <authorList>
            <person name="Qin G."/>
            <person name="Xu C."/>
            <person name="Ming R."/>
            <person name="Tang H."/>
            <person name="Guyot R."/>
            <person name="Kramer E.M."/>
            <person name="Hu Y."/>
            <person name="Yi X."/>
            <person name="Qi Y."/>
            <person name="Xu X."/>
            <person name="Gao Z."/>
            <person name="Pan H."/>
            <person name="Jian J."/>
            <person name="Tian Y."/>
            <person name="Yue Z."/>
            <person name="Xu Y."/>
        </authorList>
    </citation>
    <scope>NUCLEOTIDE SEQUENCE [LARGE SCALE GENOMIC DNA]</scope>
    <source>
        <strain evidence="3">cv. Dabenzi</strain>
    </source>
</reference>
<name>A0A218XI64_PUNGR</name>
<feature type="region of interest" description="Disordered" evidence="1">
    <location>
        <begin position="1"/>
        <end position="22"/>
    </location>
</feature>
<dbReference type="AlphaFoldDB" id="A0A218XI64"/>
<accession>A0A218XI64</accession>
<dbReference type="EMBL" id="MTKT01001300">
    <property type="protein sequence ID" value="OWM84623.1"/>
    <property type="molecule type" value="Genomic_DNA"/>
</dbReference>
<evidence type="ECO:0000313" key="2">
    <source>
        <dbReference type="EMBL" id="OWM84623.1"/>
    </source>
</evidence>